<protein>
    <submittedName>
        <fullName evidence="3">Copper-transporting ATPase</fullName>
    </submittedName>
</protein>
<dbReference type="Pfam" id="PF12765">
    <property type="entry name" value="Cohesin_HEAT"/>
    <property type="match status" value="1"/>
</dbReference>
<dbReference type="InterPro" id="IPR026003">
    <property type="entry name" value="Cohesin_HEAT"/>
</dbReference>
<keyword evidence="1" id="KW-0677">Repeat</keyword>
<dbReference type="Proteomes" id="UP001190700">
    <property type="component" value="Unassembled WGS sequence"/>
</dbReference>
<proteinExistence type="predicted"/>
<reference evidence="3 4" key="1">
    <citation type="journal article" date="2015" name="Genome Biol. Evol.">
        <title>Comparative Genomics of a Bacterivorous Green Alga Reveals Evolutionary Causalities and Consequences of Phago-Mixotrophic Mode of Nutrition.</title>
        <authorList>
            <person name="Burns J.A."/>
            <person name="Paasch A."/>
            <person name="Narechania A."/>
            <person name="Kim E."/>
        </authorList>
    </citation>
    <scope>NUCLEOTIDE SEQUENCE [LARGE SCALE GENOMIC DNA]</scope>
    <source>
        <strain evidence="3 4">PLY_AMNH</strain>
    </source>
</reference>
<keyword evidence="4" id="KW-1185">Reference proteome</keyword>
<feature type="non-terminal residue" evidence="3">
    <location>
        <position position="1"/>
    </location>
</feature>
<dbReference type="PRINTS" id="PR00119">
    <property type="entry name" value="CATATPASE"/>
</dbReference>
<dbReference type="Gene3D" id="1.25.10.10">
    <property type="entry name" value="Leucine-rich Repeat Variant"/>
    <property type="match status" value="3"/>
</dbReference>
<dbReference type="Gene3D" id="3.40.50.1000">
    <property type="entry name" value="HAD superfamily/HAD-like"/>
    <property type="match status" value="1"/>
</dbReference>
<dbReference type="InterPro" id="IPR001757">
    <property type="entry name" value="P_typ_ATPase"/>
</dbReference>
<evidence type="ECO:0000313" key="3">
    <source>
        <dbReference type="EMBL" id="KAK3237779.1"/>
    </source>
</evidence>
<comment type="caution">
    <text evidence="3">The sequence shown here is derived from an EMBL/GenBank/DDBJ whole genome shotgun (WGS) entry which is preliminary data.</text>
</comment>
<dbReference type="Pfam" id="PF13646">
    <property type="entry name" value="HEAT_2"/>
    <property type="match status" value="1"/>
</dbReference>
<dbReference type="InterPro" id="IPR036412">
    <property type="entry name" value="HAD-like_sf"/>
</dbReference>
<dbReference type="EMBL" id="LGRX02034449">
    <property type="protein sequence ID" value="KAK3237779.1"/>
    <property type="molecule type" value="Genomic_DNA"/>
</dbReference>
<organism evidence="3 4">
    <name type="scientific">Cymbomonas tetramitiformis</name>
    <dbReference type="NCBI Taxonomy" id="36881"/>
    <lineage>
        <taxon>Eukaryota</taxon>
        <taxon>Viridiplantae</taxon>
        <taxon>Chlorophyta</taxon>
        <taxon>Pyramimonadophyceae</taxon>
        <taxon>Pyramimonadales</taxon>
        <taxon>Pyramimonadaceae</taxon>
        <taxon>Cymbomonas</taxon>
    </lineage>
</organism>
<dbReference type="InterPro" id="IPR011989">
    <property type="entry name" value="ARM-like"/>
</dbReference>
<name>A0AAE0BKQ3_9CHLO</name>
<dbReference type="SMART" id="SM00567">
    <property type="entry name" value="EZ_HEAT"/>
    <property type="match status" value="5"/>
</dbReference>
<dbReference type="SUPFAM" id="SSF48371">
    <property type="entry name" value="ARM repeat"/>
    <property type="match status" value="1"/>
</dbReference>
<dbReference type="SUPFAM" id="SSF56784">
    <property type="entry name" value="HAD-like"/>
    <property type="match status" value="1"/>
</dbReference>
<dbReference type="InterPro" id="IPR016024">
    <property type="entry name" value="ARM-type_fold"/>
</dbReference>
<dbReference type="Pfam" id="PF02985">
    <property type="entry name" value="HEAT"/>
    <property type="match status" value="1"/>
</dbReference>
<dbReference type="PANTHER" id="PTHR43520">
    <property type="entry name" value="ATP7, ISOFORM B"/>
    <property type="match status" value="1"/>
</dbReference>
<dbReference type="GO" id="GO:0016020">
    <property type="term" value="C:membrane"/>
    <property type="evidence" value="ECO:0007669"/>
    <property type="project" value="InterPro"/>
</dbReference>
<dbReference type="GO" id="GO:0043682">
    <property type="term" value="F:P-type divalent copper transporter activity"/>
    <property type="evidence" value="ECO:0007669"/>
    <property type="project" value="TreeGrafter"/>
</dbReference>
<dbReference type="PANTHER" id="PTHR43520:SF22">
    <property type="entry name" value="COPPER-TRANSPORTING ATPASE PAA1, CHLOROPLASTIC"/>
    <property type="match status" value="1"/>
</dbReference>
<dbReference type="GO" id="GO:0016887">
    <property type="term" value="F:ATP hydrolysis activity"/>
    <property type="evidence" value="ECO:0007669"/>
    <property type="project" value="InterPro"/>
</dbReference>
<dbReference type="PRINTS" id="PR00120">
    <property type="entry name" value="HATPASE"/>
</dbReference>
<evidence type="ECO:0000256" key="1">
    <source>
        <dbReference type="ARBA" id="ARBA00022737"/>
    </source>
</evidence>
<dbReference type="InterPro" id="IPR004155">
    <property type="entry name" value="PBS_lyase_HEAT"/>
</dbReference>
<dbReference type="AlphaFoldDB" id="A0AAE0BKQ3"/>
<evidence type="ECO:0000313" key="4">
    <source>
        <dbReference type="Proteomes" id="UP001190700"/>
    </source>
</evidence>
<sequence>DHPDAVAAVAVELGLPLDKVHGGVRPADKAAFVVALQREGRQVAMVGDGVNDTAALAEATLGIAMGGGVGAATEVASVVLLRDDISQVAAALQLSKATFQKIQQNLVWAFAYNIVGIPVAAGAALPLCGIMLTPSIAAAFMGVSSLGVMANSLLLQATAPHVGAITARLEHVNAEVRRTAVEAVGRLGEHAAPHVGAIAARLEDSDANVRRRRTAAWEAGSMQRRTMEPVVKWLEDSDANEVLAVEAVGGSGRLGACSAGCLEPITARLEHVGCRTPHAGAIAARLDHANASVRCAAVEALGRLMEHAAPHAGGIAARLEDANADERWAAVEAVGRLGEHAAPHVGAIAARLDDINEAVICAAVEALGRLGEHAAPHAGAIAARVEDTNAEVMGAAVKTLASLGEHAAPHAGAIAARLQDANASVRCAAVEALGRLGEHAAPHAEAIAARLQDANGCVRFAAVEALGRLGEHAAPHAGAIAARLEHANADMIIL</sequence>
<keyword evidence="2" id="KW-1278">Translocase</keyword>
<dbReference type="GO" id="GO:0005507">
    <property type="term" value="F:copper ion binding"/>
    <property type="evidence" value="ECO:0007669"/>
    <property type="project" value="TreeGrafter"/>
</dbReference>
<gene>
    <name evidence="3" type="ORF">CYMTET_52161</name>
</gene>
<accession>A0AAE0BKQ3</accession>
<dbReference type="NCBIfam" id="TIGR01494">
    <property type="entry name" value="ATPase_P-type"/>
    <property type="match status" value="1"/>
</dbReference>
<dbReference type="InterPro" id="IPR000357">
    <property type="entry name" value="HEAT"/>
</dbReference>
<evidence type="ECO:0000256" key="2">
    <source>
        <dbReference type="ARBA" id="ARBA00022967"/>
    </source>
</evidence>
<dbReference type="InterPro" id="IPR023214">
    <property type="entry name" value="HAD_sf"/>
</dbReference>
<dbReference type="GO" id="GO:0055070">
    <property type="term" value="P:copper ion homeostasis"/>
    <property type="evidence" value="ECO:0007669"/>
    <property type="project" value="TreeGrafter"/>
</dbReference>
<dbReference type="GO" id="GO:0005524">
    <property type="term" value="F:ATP binding"/>
    <property type="evidence" value="ECO:0007669"/>
    <property type="project" value="InterPro"/>
</dbReference>